<gene>
    <name evidence="2" type="ORF">HGP29_09075</name>
</gene>
<proteinExistence type="predicted"/>
<dbReference type="InterPro" id="IPR000601">
    <property type="entry name" value="PKD_dom"/>
</dbReference>
<dbReference type="SUPFAM" id="SSF49299">
    <property type="entry name" value="PKD domain"/>
    <property type="match status" value="1"/>
</dbReference>
<evidence type="ECO:0000313" key="2">
    <source>
        <dbReference type="EMBL" id="NLR91357.1"/>
    </source>
</evidence>
<sequence>MKHILYFIVGVLSIFAFSCSKDEPQANLPAKAQATLSGIDHNALELVLENRSENPPAEVDYKWNWGDSEEFTSDNNINVSHTYETPGEYIVTLKMIDIAIDQEVSSVTYDVTIGEEVNENGIQIQFNQLEAGAWDYSLNWEYVQGSEPNHVKEMYVSLATDEAFTQLLNPLRGIEIGAIGEEVKVEPSQGFDVNNLASESTYYFKIRFVDIYDQPSEYTVELNTRKVEKPTIRLENTTNMVRVFVQSNNLVNKLNKDFNEIIVTPSIDLELFEKSEDGLSLTYYKNIQETIIFDVEEQAYNRATVEKATSSDGIPTGSKSLYFSQSENGPLTETSKVSSFVEGDKRFIYIGDEENNSATSAVGIYFELNESSIKKGEVIALNSSNTFVVTDETNGAQISLEANPDGIESFGLRIIEEEENTFDAAVESTSNENGKNHLLYFSQQDIAPNVEVMINQLIFQVNK</sequence>
<name>A0A7X8SJP0_9BACT</name>
<dbReference type="RefSeq" id="WP_168882048.1">
    <property type="nucleotide sequence ID" value="NZ_JABAIL010000002.1"/>
</dbReference>
<comment type="caution">
    <text evidence="2">The sequence shown here is derived from an EMBL/GenBank/DDBJ whole genome shotgun (WGS) entry which is preliminary data.</text>
</comment>
<evidence type="ECO:0000313" key="3">
    <source>
        <dbReference type="Proteomes" id="UP000585050"/>
    </source>
</evidence>
<organism evidence="2 3">
    <name type="scientific">Flammeovirga agarivorans</name>
    <dbReference type="NCBI Taxonomy" id="2726742"/>
    <lineage>
        <taxon>Bacteria</taxon>
        <taxon>Pseudomonadati</taxon>
        <taxon>Bacteroidota</taxon>
        <taxon>Cytophagia</taxon>
        <taxon>Cytophagales</taxon>
        <taxon>Flammeovirgaceae</taxon>
        <taxon>Flammeovirga</taxon>
    </lineage>
</organism>
<dbReference type="AlphaFoldDB" id="A0A7X8SJP0"/>
<dbReference type="Gene3D" id="2.60.40.10">
    <property type="entry name" value="Immunoglobulins"/>
    <property type="match status" value="1"/>
</dbReference>
<dbReference type="EMBL" id="JABAIL010000002">
    <property type="protein sequence ID" value="NLR91357.1"/>
    <property type="molecule type" value="Genomic_DNA"/>
</dbReference>
<dbReference type="InterPro" id="IPR035986">
    <property type="entry name" value="PKD_dom_sf"/>
</dbReference>
<dbReference type="Pfam" id="PF18911">
    <property type="entry name" value="PKD_4"/>
    <property type="match status" value="1"/>
</dbReference>
<dbReference type="PROSITE" id="PS51257">
    <property type="entry name" value="PROKAR_LIPOPROTEIN"/>
    <property type="match status" value="1"/>
</dbReference>
<keyword evidence="3" id="KW-1185">Reference proteome</keyword>
<evidence type="ECO:0000259" key="1">
    <source>
        <dbReference type="PROSITE" id="PS50093"/>
    </source>
</evidence>
<dbReference type="CDD" id="cd00146">
    <property type="entry name" value="PKD"/>
    <property type="match status" value="1"/>
</dbReference>
<dbReference type="InterPro" id="IPR013783">
    <property type="entry name" value="Ig-like_fold"/>
</dbReference>
<reference evidence="2 3" key="1">
    <citation type="submission" date="2020-04" db="EMBL/GenBank/DDBJ databases">
        <title>Flammeovirga sp. SR4, a novel species isolated from seawater.</title>
        <authorList>
            <person name="Wang X."/>
        </authorList>
    </citation>
    <scope>NUCLEOTIDE SEQUENCE [LARGE SCALE GENOMIC DNA]</scope>
    <source>
        <strain evidence="2 3">SR4</strain>
    </source>
</reference>
<dbReference type="PROSITE" id="PS50093">
    <property type="entry name" value="PKD"/>
    <property type="match status" value="1"/>
</dbReference>
<protein>
    <submittedName>
        <fullName evidence="2">PKD domain-containing protein</fullName>
    </submittedName>
</protein>
<feature type="domain" description="PKD" evidence="1">
    <location>
        <begin position="44"/>
        <end position="97"/>
    </location>
</feature>
<dbReference type="Proteomes" id="UP000585050">
    <property type="component" value="Unassembled WGS sequence"/>
</dbReference>
<accession>A0A7X8SJP0</accession>